<evidence type="ECO:0000313" key="2">
    <source>
        <dbReference type="Proteomes" id="UP001367508"/>
    </source>
</evidence>
<organism evidence="1 2">
    <name type="scientific">Canavalia gladiata</name>
    <name type="common">Sword bean</name>
    <name type="synonym">Dolichos gladiatus</name>
    <dbReference type="NCBI Taxonomy" id="3824"/>
    <lineage>
        <taxon>Eukaryota</taxon>
        <taxon>Viridiplantae</taxon>
        <taxon>Streptophyta</taxon>
        <taxon>Embryophyta</taxon>
        <taxon>Tracheophyta</taxon>
        <taxon>Spermatophyta</taxon>
        <taxon>Magnoliopsida</taxon>
        <taxon>eudicotyledons</taxon>
        <taxon>Gunneridae</taxon>
        <taxon>Pentapetalae</taxon>
        <taxon>rosids</taxon>
        <taxon>fabids</taxon>
        <taxon>Fabales</taxon>
        <taxon>Fabaceae</taxon>
        <taxon>Papilionoideae</taxon>
        <taxon>50 kb inversion clade</taxon>
        <taxon>NPAAA clade</taxon>
        <taxon>indigoferoid/millettioid clade</taxon>
        <taxon>Phaseoleae</taxon>
        <taxon>Canavalia</taxon>
    </lineage>
</organism>
<name>A0AAN9LM69_CANGL</name>
<accession>A0AAN9LM69</accession>
<dbReference type="Proteomes" id="UP001367508">
    <property type="component" value="Unassembled WGS sequence"/>
</dbReference>
<proteinExistence type="predicted"/>
<protein>
    <submittedName>
        <fullName evidence="1">Uncharacterized protein</fullName>
    </submittedName>
</protein>
<keyword evidence="2" id="KW-1185">Reference proteome</keyword>
<sequence length="120" mass="13191">MASIQFRSELNPSPVPVLDPIQIFMNMAESKTDEGGGGDFDSMWGVTLPNAMGDYLNKRTRGRRGTRTSLICQYIHQIRAYPYLGFVSSGGARIGLGVEEPPHDGGEEVYPLQEMTLPSL</sequence>
<gene>
    <name evidence="1" type="ORF">VNO77_19176</name>
</gene>
<dbReference type="EMBL" id="JAYMYQ010000004">
    <property type="protein sequence ID" value="KAK7338562.1"/>
    <property type="molecule type" value="Genomic_DNA"/>
</dbReference>
<comment type="caution">
    <text evidence="1">The sequence shown here is derived from an EMBL/GenBank/DDBJ whole genome shotgun (WGS) entry which is preliminary data.</text>
</comment>
<dbReference type="AlphaFoldDB" id="A0AAN9LM69"/>
<reference evidence="1 2" key="1">
    <citation type="submission" date="2024-01" db="EMBL/GenBank/DDBJ databases">
        <title>The genomes of 5 underutilized Papilionoideae crops provide insights into root nodulation and disease resistanc.</title>
        <authorList>
            <person name="Jiang F."/>
        </authorList>
    </citation>
    <scope>NUCLEOTIDE SEQUENCE [LARGE SCALE GENOMIC DNA]</scope>
    <source>
        <strain evidence="1">LVBAO_FW01</strain>
        <tissue evidence="1">Leaves</tissue>
    </source>
</reference>
<evidence type="ECO:0000313" key="1">
    <source>
        <dbReference type="EMBL" id="KAK7338562.1"/>
    </source>
</evidence>